<dbReference type="PROSITE" id="PS50057">
    <property type="entry name" value="FERM_3"/>
    <property type="match status" value="1"/>
</dbReference>
<dbReference type="InterPro" id="IPR019749">
    <property type="entry name" value="Band_41_domain"/>
</dbReference>
<dbReference type="Gene3D" id="1.20.80.10">
    <property type="match status" value="1"/>
</dbReference>
<dbReference type="EMBL" id="CAJPEV010001746">
    <property type="protein sequence ID" value="CAG0894157.1"/>
    <property type="molecule type" value="Genomic_DNA"/>
</dbReference>
<feature type="compositionally biased region" description="Basic residues" evidence="5">
    <location>
        <begin position="474"/>
        <end position="486"/>
    </location>
</feature>
<feature type="compositionally biased region" description="Basic and acidic residues" evidence="5">
    <location>
        <begin position="336"/>
        <end position="345"/>
    </location>
</feature>
<dbReference type="OrthoDB" id="6235974at2759"/>
<dbReference type="GO" id="GO:0016020">
    <property type="term" value="C:membrane"/>
    <property type="evidence" value="ECO:0007669"/>
    <property type="project" value="UniProtKB-ARBA"/>
</dbReference>
<dbReference type="GO" id="GO:0005856">
    <property type="term" value="C:cytoskeleton"/>
    <property type="evidence" value="ECO:0007669"/>
    <property type="project" value="TreeGrafter"/>
</dbReference>
<feature type="region of interest" description="Disordered" evidence="5">
    <location>
        <begin position="634"/>
        <end position="698"/>
    </location>
</feature>
<evidence type="ECO:0000313" key="8">
    <source>
        <dbReference type="Proteomes" id="UP000677054"/>
    </source>
</evidence>
<evidence type="ECO:0000256" key="4">
    <source>
        <dbReference type="ARBA" id="ARBA00022949"/>
    </source>
</evidence>
<evidence type="ECO:0000256" key="1">
    <source>
        <dbReference type="ARBA" id="ARBA00004282"/>
    </source>
</evidence>
<dbReference type="GO" id="GO:0071944">
    <property type="term" value="C:cell periphery"/>
    <property type="evidence" value="ECO:0007669"/>
    <property type="project" value="UniProtKB-ARBA"/>
</dbReference>
<dbReference type="SUPFAM" id="SSF50729">
    <property type="entry name" value="PH domain-like"/>
    <property type="match status" value="1"/>
</dbReference>
<feature type="compositionally biased region" description="Basic residues" evidence="5">
    <location>
        <begin position="559"/>
        <end position="571"/>
    </location>
</feature>
<evidence type="ECO:0000256" key="5">
    <source>
        <dbReference type="SAM" id="MobiDB-lite"/>
    </source>
</evidence>
<feature type="compositionally biased region" description="Pro residues" evidence="5">
    <location>
        <begin position="657"/>
        <end position="674"/>
    </location>
</feature>
<protein>
    <recommendedName>
        <fullName evidence="6">FERM domain-containing protein</fullName>
    </recommendedName>
</protein>
<dbReference type="InterPro" id="IPR019748">
    <property type="entry name" value="FERM_central"/>
</dbReference>
<evidence type="ECO:0000313" key="7">
    <source>
        <dbReference type="EMBL" id="CAD7248211.1"/>
    </source>
</evidence>
<feature type="compositionally biased region" description="Basic residues" evidence="5">
    <location>
        <begin position="431"/>
        <end position="443"/>
    </location>
</feature>
<dbReference type="GO" id="GO:0009887">
    <property type="term" value="P:animal organ morphogenesis"/>
    <property type="evidence" value="ECO:0007669"/>
    <property type="project" value="UniProtKB-ARBA"/>
</dbReference>
<name>A0A7R8XJF8_9CRUS</name>
<dbReference type="InterPro" id="IPR029071">
    <property type="entry name" value="Ubiquitin-like_domsf"/>
</dbReference>
<comment type="subcellular location">
    <subcellularLocation>
        <location evidence="1">Cell junction</location>
    </subcellularLocation>
    <subcellularLocation>
        <location evidence="2">Cytoplasm</location>
    </subcellularLocation>
</comment>
<keyword evidence="4" id="KW-0965">Cell junction</keyword>
<dbReference type="Proteomes" id="UP000677054">
    <property type="component" value="Unassembled WGS sequence"/>
</dbReference>
<evidence type="ECO:0000259" key="6">
    <source>
        <dbReference type="PROSITE" id="PS50057"/>
    </source>
</evidence>
<organism evidence="7">
    <name type="scientific">Darwinula stevensoni</name>
    <dbReference type="NCBI Taxonomy" id="69355"/>
    <lineage>
        <taxon>Eukaryota</taxon>
        <taxon>Metazoa</taxon>
        <taxon>Ecdysozoa</taxon>
        <taxon>Arthropoda</taxon>
        <taxon>Crustacea</taxon>
        <taxon>Oligostraca</taxon>
        <taxon>Ostracoda</taxon>
        <taxon>Podocopa</taxon>
        <taxon>Podocopida</taxon>
        <taxon>Darwinulocopina</taxon>
        <taxon>Darwinuloidea</taxon>
        <taxon>Darwinulidae</taxon>
        <taxon>Darwinula</taxon>
    </lineage>
</organism>
<dbReference type="PROSITE" id="PS00660">
    <property type="entry name" value="FERM_1"/>
    <property type="match status" value="1"/>
</dbReference>
<dbReference type="InterPro" id="IPR014352">
    <property type="entry name" value="FERM/acyl-CoA-bd_prot_sf"/>
</dbReference>
<dbReference type="SMART" id="SM00295">
    <property type="entry name" value="B41"/>
    <property type="match status" value="1"/>
</dbReference>
<dbReference type="PANTHER" id="PTHR23280:SF4">
    <property type="entry name" value="BAND 4.1-LIKE PROTEIN 4A"/>
    <property type="match status" value="1"/>
</dbReference>
<dbReference type="InterPro" id="IPR018979">
    <property type="entry name" value="FERM_N"/>
</dbReference>
<feature type="compositionally biased region" description="Low complexity" evidence="5">
    <location>
        <begin position="416"/>
        <end position="427"/>
    </location>
</feature>
<dbReference type="SMART" id="SM01196">
    <property type="entry name" value="FERM_C"/>
    <property type="match status" value="1"/>
</dbReference>
<dbReference type="InterPro" id="IPR011993">
    <property type="entry name" value="PH-like_dom_sf"/>
</dbReference>
<dbReference type="InterPro" id="IPR035963">
    <property type="entry name" value="FERM_2"/>
</dbReference>
<dbReference type="AlphaFoldDB" id="A0A7R8XJF8"/>
<dbReference type="FunFam" id="2.30.29.30:FF:000002">
    <property type="entry name" value="Band 4.1-like protein 5 isoform 1"/>
    <property type="match status" value="1"/>
</dbReference>
<evidence type="ECO:0000256" key="3">
    <source>
        <dbReference type="ARBA" id="ARBA00022490"/>
    </source>
</evidence>
<keyword evidence="3" id="KW-0963">Cytoplasm</keyword>
<feature type="compositionally biased region" description="Basic and acidic residues" evidence="5">
    <location>
        <begin position="573"/>
        <end position="584"/>
    </location>
</feature>
<evidence type="ECO:0000256" key="2">
    <source>
        <dbReference type="ARBA" id="ARBA00004496"/>
    </source>
</evidence>
<dbReference type="InterPro" id="IPR019747">
    <property type="entry name" value="FERM_CS"/>
</dbReference>
<keyword evidence="8" id="KW-1185">Reference proteome</keyword>
<dbReference type="InterPro" id="IPR018980">
    <property type="entry name" value="FERM_PH-like_C"/>
</dbReference>
<feature type="compositionally biased region" description="Basic and acidic residues" evidence="5">
    <location>
        <begin position="444"/>
        <end position="454"/>
    </location>
</feature>
<dbReference type="Pfam" id="PF00373">
    <property type="entry name" value="FERM_M"/>
    <property type="match status" value="1"/>
</dbReference>
<dbReference type="PROSITE" id="PS00661">
    <property type="entry name" value="FERM_2"/>
    <property type="match status" value="1"/>
</dbReference>
<dbReference type="Pfam" id="PF09379">
    <property type="entry name" value="FERM_N"/>
    <property type="match status" value="1"/>
</dbReference>
<feature type="domain" description="FERM" evidence="6">
    <location>
        <begin position="1"/>
        <end position="270"/>
    </location>
</feature>
<dbReference type="Gene3D" id="3.10.20.90">
    <property type="entry name" value="Phosphatidylinositol 3-kinase Catalytic Subunit, Chain A, domain 1"/>
    <property type="match status" value="1"/>
</dbReference>
<sequence>MGRLQENWAGQDLLELVYKHLNLLETAYFGLRYIDATGQTQWVNPVKKLYRQVKGSSSSSLFFGVKFYASDPCKLVEEITRQVYQFFLQVKQDILQGRLPIPFDLSVELGAYAIQSELGDFDARRHVPGYVSEFKLFPNQTEELEAQIADRHRTLIGQVPAVAERNFLDKVKWLELYGLDLHPVLGEDCTEYFLGLTPSGVMVLKNKTRVGYYFWPRITKVYFKKRYFMLRVRDKANEERTYGFETPSKGACRHLWRCCVEHHAFFRLTQVPNSPTPNKTFSFSSKFRYSGRTEKQTMEAARSSLRTPPEFPRQSWRRHAPPNHRIVEGAQDDDVKECGEKREGRGGTPTPRPIISIPQSSTPGLVRDARADSPRSTRSYPWNDPRQVRGLYSNQSPRSVRSAEAGRRQGHDRTRSSSVESGDSSLDSSHRHCRKRHHGHGSRHNSDNESEKSHNTHRSSRHNGDSGSESESRKRSHRHHHHRRRHRDDYELVDSAQQWAAVQESLQSGGAAQAVVRDLSQAERAHQAVVRDLSHGERHRPKSGYMPSGRETESEASFQHRRRHRRHRSRSHSPAEGKTRGMLSEEVRQKIDFDLVEPSPDQLKDIPYTKVETAGRPLKIRYSPVARKVYVKKQAASEMAEKNGMGRRLPGEGEGESPPPPYSPPVATAPPAPLPTEAQALDLPSPSSSDRSSSTVQTAIARSSYVPTTMLSKPMQSVSVSDLMEANVSASYMSSASTTALHFSPIVGSLPRHYNNSSAAINGAWNPNFLRNPYGKNPSTPNGNFQDSQQQRILQQSLGGGGGGSPKSSTPISSVPSVPEPLLPRGSPITPGLHSLPPKGSPMTPGLHSLPPKGSPITPALHSLPPFQQPRPQPIYQNGPISLKSQYDVPSNQGQPSYNNNNNLLRFLPGNRSSPLSICLPTSPFMSNIQQPGSLWHPINLGCLRCNEHQAKK</sequence>
<dbReference type="PRINTS" id="PR00935">
    <property type="entry name" value="BAND41"/>
</dbReference>
<dbReference type="Pfam" id="PF08736">
    <property type="entry name" value="FA"/>
    <property type="match status" value="1"/>
</dbReference>
<dbReference type="EMBL" id="LR901263">
    <property type="protein sequence ID" value="CAD7248211.1"/>
    <property type="molecule type" value="Genomic_DNA"/>
</dbReference>
<gene>
    <name evidence="7" type="ORF">DSTB1V02_LOCUS8031</name>
</gene>
<feature type="region of interest" description="Disordered" evidence="5">
    <location>
        <begin position="292"/>
        <end position="490"/>
    </location>
</feature>
<feature type="compositionally biased region" description="Polar residues" evidence="5">
    <location>
        <begin position="875"/>
        <end position="898"/>
    </location>
</feature>
<dbReference type="CDD" id="cd13186">
    <property type="entry name" value="FERM_C_NBL4_NBL5"/>
    <property type="match status" value="1"/>
</dbReference>
<dbReference type="GO" id="GO:0005737">
    <property type="term" value="C:cytoplasm"/>
    <property type="evidence" value="ECO:0007669"/>
    <property type="project" value="UniProtKB-SubCell"/>
</dbReference>
<dbReference type="FunFam" id="1.20.80.10:FF:000003">
    <property type="entry name" value="Tyrosine-protein phosphatase non-receptor type 4"/>
    <property type="match status" value="1"/>
</dbReference>
<reference evidence="7" key="1">
    <citation type="submission" date="2020-11" db="EMBL/GenBank/DDBJ databases">
        <authorList>
            <person name="Tran Van P."/>
        </authorList>
    </citation>
    <scope>NUCLEOTIDE SEQUENCE</scope>
</reference>
<dbReference type="GO" id="GO:0070161">
    <property type="term" value="C:anchoring junction"/>
    <property type="evidence" value="ECO:0007669"/>
    <property type="project" value="UniProtKB-SubCell"/>
</dbReference>
<feature type="compositionally biased region" description="Basic and acidic residues" evidence="5">
    <location>
        <begin position="404"/>
        <end position="415"/>
    </location>
</feature>
<accession>A0A7R8XJF8</accession>
<feature type="region of interest" description="Disordered" evidence="5">
    <location>
        <begin position="526"/>
        <end position="584"/>
    </location>
</feature>
<dbReference type="InterPro" id="IPR000299">
    <property type="entry name" value="FERM_domain"/>
</dbReference>
<dbReference type="SMART" id="SM01195">
    <property type="entry name" value="FA"/>
    <property type="match status" value="1"/>
</dbReference>
<feature type="compositionally biased region" description="Low complexity" evidence="5">
    <location>
        <begin position="675"/>
        <end position="694"/>
    </location>
</feature>
<dbReference type="CDD" id="cd14473">
    <property type="entry name" value="FERM_B-lobe"/>
    <property type="match status" value="1"/>
</dbReference>
<dbReference type="GO" id="GO:0048731">
    <property type="term" value="P:system development"/>
    <property type="evidence" value="ECO:0007669"/>
    <property type="project" value="UniProtKB-ARBA"/>
</dbReference>
<dbReference type="Pfam" id="PF09380">
    <property type="entry name" value="FERM_C"/>
    <property type="match status" value="1"/>
</dbReference>
<feature type="compositionally biased region" description="Low complexity" evidence="5">
    <location>
        <begin position="806"/>
        <end position="817"/>
    </location>
</feature>
<dbReference type="GO" id="GO:0031032">
    <property type="term" value="P:actomyosin structure organization"/>
    <property type="evidence" value="ECO:0007669"/>
    <property type="project" value="TreeGrafter"/>
</dbReference>
<dbReference type="SUPFAM" id="SSF47031">
    <property type="entry name" value="Second domain of FERM"/>
    <property type="match status" value="1"/>
</dbReference>
<dbReference type="PANTHER" id="PTHR23280">
    <property type="entry name" value="4.1 G PROTEIN"/>
    <property type="match status" value="1"/>
</dbReference>
<dbReference type="SUPFAM" id="SSF54236">
    <property type="entry name" value="Ubiquitin-like"/>
    <property type="match status" value="1"/>
</dbReference>
<dbReference type="InterPro" id="IPR014847">
    <property type="entry name" value="FA"/>
</dbReference>
<dbReference type="Gene3D" id="2.30.29.30">
    <property type="entry name" value="Pleckstrin-homology domain (PH domain)/Phosphotyrosine-binding domain (PTB)"/>
    <property type="match status" value="1"/>
</dbReference>
<proteinExistence type="predicted"/>
<feature type="region of interest" description="Disordered" evidence="5">
    <location>
        <begin position="796"/>
        <end position="902"/>
    </location>
</feature>